<name>A0A2N7VX27_9BURK</name>
<dbReference type="Proteomes" id="UP000235616">
    <property type="component" value="Unassembled WGS sequence"/>
</dbReference>
<dbReference type="RefSeq" id="WP_102644778.1">
    <property type="nucleotide sequence ID" value="NZ_PNYA01000005.1"/>
</dbReference>
<dbReference type="PANTHER" id="PTHR11562">
    <property type="entry name" value="CATION EFFLUX PROTEIN/ ZINC TRANSPORTER"/>
    <property type="match status" value="1"/>
</dbReference>
<dbReference type="InterPro" id="IPR050681">
    <property type="entry name" value="CDF/SLC30A"/>
</dbReference>
<comment type="caution">
    <text evidence="12">The sequence shown here is derived from an EMBL/GenBank/DDBJ whole genome shotgun (WGS) entry which is preliminary data.</text>
</comment>
<evidence type="ECO:0000256" key="9">
    <source>
        <dbReference type="SAM" id="Phobius"/>
    </source>
</evidence>
<organism evidence="12 13">
    <name type="scientific">Trinickia dabaoshanensis</name>
    <dbReference type="NCBI Taxonomy" id="564714"/>
    <lineage>
        <taxon>Bacteria</taxon>
        <taxon>Pseudomonadati</taxon>
        <taxon>Pseudomonadota</taxon>
        <taxon>Betaproteobacteria</taxon>
        <taxon>Burkholderiales</taxon>
        <taxon>Burkholderiaceae</taxon>
        <taxon>Trinickia</taxon>
    </lineage>
</organism>
<evidence type="ECO:0000259" key="10">
    <source>
        <dbReference type="Pfam" id="PF01545"/>
    </source>
</evidence>
<evidence type="ECO:0000256" key="4">
    <source>
        <dbReference type="ARBA" id="ARBA00022692"/>
    </source>
</evidence>
<feature type="transmembrane region" description="Helical" evidence="9">
    <location>
        <begin position="126"/>
        <end position="149"/>
    </location>
</feature>
<evidence type="ECO:0000259" key="11">
    <source>
        <dbReference type="Pfam" id="PF16916"/>
    </source>
</evidence>
<keyword evidence="5" id="KW-0862">Zinc</keyword>
<feature type="transmembrane region" description="Helical" evidence="9">
    <location>
        <begin position="95"/>
        <end position="114"/>
    </location>
</feature>
<feature type="domain" description="Cation efflux protein transmembrane" evidence="10">
    <location>
        <begin position="30"/>
        <end position="219"/>
    </location>
</feature>
<keyword evidence="6 9" id="KW-1133">Transmembrane helix</keyword>
<keyword evidence="5" id="KW-0864">Zinc transport</keyword>
<dbReference type="GO" id="GO:0005886">
    <property type="term" value="C:plasma membrane"/>
    <property type="evidence" value="ECO:0007669"/>
    <property type="project" value="TreeGrafter"/>
</dbReference>
<dbReference type="NCBIfam" id="TIGR01297">
    <property type="entry name" value="CDF"/>
    <property type="match status" value="1"/>
</dbReference>
<keyword evidence="3" id="KW-0813">Transport</keyword>
<sequence>MAHSRNDRDEHTGHGHDHLHGITDQRRIGVALLIIAVFMIVEIVGGLLSGSLALLADAGHMVSDTAALGFSWAAIRYGRRPANAQLSYGYKRLEILAAFVNGCALFVIAAAILVEAVRRFAEPVPVVGKTMLIVAFAGLAANIGAFLALHGGNRENLNVRGAWLHVLGDMLGSLAAIVAAVVILLTGWTPIDPLLSIFVAVIILKSAWGIVRASAHILLEGTPQGISLADIKADLERNVAEVRDAHHIHAWSITAERHLVTLHVHPAPGAAAHDVVAAVRRRLSLRFNVEHVTVQVEEHDCADPGSAHGHGASEPASR</sequence>
<feature type="domain" description="Cation efflux protein cytoplasmic" evidence="11">
    <location>
        <begin position="224"/>
        <end position="298"/>
    </location>
</feature>
<dbReference type="InterPro" id="IPR058533">
    <property type="entry name" value="Cation_efflux_TM"/>
</dbReference>
<dbReference type="InterPro" id="IPR027470">
    <property type="entry name" value="Cation_efflux_CTD"/>
</dbReference>
<dbReference type="SUPFAM" id="SSF160240">
    <property type="entry name" value="Cation efflux protein cytoplasmic domain-like"/>
    <property type="match status" value="1"/>
</dbReference>
<dbReference type="AlphaFoldDB" id="A0A2N7VX27"/>
<evidence type="ECO:0000256" key="3">
    <source>
        <dbReference type="ARBA" id="ARBA00022448"/>
    </source>
</evidence>
<evidence type="ECO:0000313" key="13">
    <source>
        <dbReference type="Proteomes" id="UP000235616"/>
    </source>
</evidence>
<evidence type="ECO:0000313" key="12">
    <source>
        <dbReference type="EMBL" id="PMS21712.1"/>
    </source>
</evidence>
<dbReference type="EMBL" id="PNYA01000005">
    <property type="protein sequence ID" value="PMS21712.1"/>
    <property type="molecule type" value="Genomic_DNA"/>
</dbReference>
<evidence type="ECO:0000256" key="8">
    <source>
        <dbReference type="ARBA" id="ARBA00023136"/>
    </source>
</evidence>
<evidence type="ECO:0000256" key="1">
    <source>
        <dbReference type="ARBA" id="ARBA00004141"/>
    </source>
</evidence>
<comment type="subcellular location">
    <subcellularLocation>
        <location evidence="1">Membrane</location>
        <topology evidence="1">Multi-pass membrane protein</topology>
    </subcellularLocation>
</comment>
<reference evidence="12 13" key="1">
    <citation type="submission" date="2018-01" db="EMBL/GenBank/DDBJ databases">
        <title>Whole genome analyses suggest that Burkholderia sensu lato contains two further novel genera in the rhizoxinica-symbiotica group Mycetohabitans gen. nov., and Trinickia gen. nov.: implications for the evolution of diazotrophy and nodulation in the Burkholderiaceae.</title>
        <authorList>
            <person name="Estrada-de los Santos P."/>
            <person name="Palmer M."/>
            <person name="Chavez-Ramirez B."/>
            <person name="Beukes C."/>
            <person name="Steenkamp E.T."/>
            <person name="Hirsch A.M."/>
            <person name="Manyaka P."/>
            <person name="Maluk M."/>
            <person name="Lafos M."/>
            <person name="Crook M."/>
            <person name="Gross E."/>
            <person name="Simon M.F."/>
            <person name="Bueno dos Reis Junior F."/>
            <person name="Poole P.S."/>
            <person name="Venter S.N."/>
            <person name="James E.K."/>
        </authorList>
    </citation>
    <scope>NUCLEOTIDE SEQUENCE [LARGE SCALE GENOMIC DNA]</scope>
    <source>
        <strain evidence="12 13">GIMN1.004</strain>
    </source>
</reference>
<dbReference type="OrthoDB" id="9809646at2"/>
<evidence type="ECO:0000256" key="6">
    <source>
        <dbReference type="ARBA" id="ARBA00022989"/>
    </source>
</evidence>
<feature type="transmembrane region" description="Helical" evidence="9">
    <location>
        <begin position="161"/>
        <end position="188"/>
    </location>
</feature>
<protein>
    <submittedName>
        <fullName evidence="12">Cation transporter</fullName>
    </submittedName>
</protein>
<dbReference type="Pfam" id="PF01545">
    <property type="entry name" value="Cation_efflux"/>
    <property type="match status" value="1"/>
</dbReference>
<comment type="similarity">
    <text evidence="2">Belongs to the cation diffusion facilitator (CDF) transporter (TC 2.A.4) family. SLC30A subfamily.</text>
</comment>
<evidence type="ECO:0000256" key="7">
    <source>
        <dbReference type="ARBA" id="ARBA00023065"/>
    </source>
</evidence>
<proteinExistence type="inferred from homology"/>
<keyword evidence="13" id="KW-1185">Reference proteome</keyword>
<keyword evidence="7" id="KW-0406">Ion transport</keyword>
<dbReference type="SUPFAM" id="SSF161111">
    <property type="entry name" value="Cation efflux protein transmembrane domain-like"/>
    <property type="match status" value="1"/>
</dbReference>
<accession>A0A2N7VX27</accession>
<dbReference type="InterPro" id="IPR036837">
    <property type="entry name" value="Cation_efflux_CTD_sf"/>
</dbReference>
<keyword evidence="4 9" id="KW-0812">Transmembrane</keyword>
<feature type="transmembrane region" description="Helical" evidence="9">
    <location>
        <begin position="54"/>
        <end position="75"/>
    </location>
</feature>
<evidence type="ECO:0000256" key="2">
    <source>
        <dbReference type="ARBA" id="ARBA00008873"/>
    </source>
</evidence>
<gene>
    <name evidence="12" type="ORF">C0Z18_07640</name>
</gene>
<dbReference type="InterPro" id="IPR027469">
    <property type="entry name" value="Cation_efflux_TMD_sf"/>
</dbReference>
<feature type="transmembrane region" description="Helical" evidence="9">
    <location>
        <begin position="28"/>
        <end position="48"/>
    </location>
</feature>
<evidence type="ECO:0000256" key="5">
    <source>
        <dbReference type="ARBA" id="ARBA00022906"/>
    </source>
</evidence>
<dbReference type="Pfam" id="PF16916">
    <property type="entry name" value="ZT_dimer"/>
    <property type="match status" value="1"/>
</dbReference>
<dbReference type="PANTHER" id="PTHR11562:SF17">
    <property type="entry name" value="RE54080P-RELATED"/>
    <property type="match status" value="1"/>
</dbReference>
<dbReference type="GO" id="GO:0005385">
    <property type="term" value="F:zinc ion transmembrane transporter activity"/>
    <property type="evidence" value="ECO:0007669"/>
    <property type="project" value="TreeGrafter"/>
</dbReference>
<feature type="transmembrane region" description="Helical" evidence="9">
    <location>
        <begin position="194"/>
        <end position="211"/>
    </location>
</feature>
<dbReference type="Gene3D" id="1.20.1510.10">
    <property type="entry name" value="Cation efflux protein transmembrane domain"/>
    <property type="match status" value="1"/>
</dbReference>
<dbReference type="InterPro" id="IPR002524">
    <property type="entry name" value="Cation_efflux"/>
</dbReference>
<keyword evidence="8 9" id="KW-0472">Membrane</keyword>